<feature type="domain" description="Copper resistance protein D" evidence="7">
    <location>
        <begin position="184"/>
        <end position="282"/>
    </location>
</feature>
<evidence type="ECO:0000256" key="1">
    <source>
        <dbReference type="ARBA" id="ARBA00004651"/>
    </source>
</evidence>
<evidence type="ECO:0000256" key="3">
    <source>
        <dbReference type="ARBA" id="ARBA00022692"/>
    </source>
</evidence>
<dbReference type="OrthoDB" id="5780104at2"/>
<dbReference type="PANTHER" id="PTHR34820:SF4">
    <property type="entry name" value="INNER MEMBRANE PROTEIN YEBZ"/>
    <property type="match status" value="1"/>
</dbReference>
<gene>
    <name evidence="8" type="ORF">DL796_10570</name>
</gene>
<keyword evidence="3 6" id="KW-0812">Transmembrane</keyword>
<dbReference type="GO" id="GO:0006825">
    <property type="term" value="P:copper ion transport"/>
    <property type="evidence" value="ECO:0007669"/>
    <property type="project" value="InterPro"/>
</dbReference>
<dbReference type="Proteomes" id="UP000247689">
    <property type="component" value="Unassembled WGS sequence"/>
</dbReference>
<dbReference type="InterPro" id="IPR032694">
    <property type="entry name" value="CopC/D"/>
</dbReference>
<evidence type="ECO:0000256" key="5">
    <source>
        <dbReference type="ARBA" id="ARBA00023136"/>
    </source>
</evidence>
<feature type="transmembrane region" description="Helical" evidence="6">
    <location>
        <begin position="44"/>
        <end position="67"/>
    </location>
</feature>
<feature type="transmembrane region" description="Helical" evidence="6">
    <location>
        <begin position="92"/>
        <end position="109"/>
    </location>
</feature>
<feature type="transmembrane region" description="Helical" evidence="6">
    <location>
        <begin position="121"/>
        <end position="142"/>
    </location>
</feature>
<evidence type="ECO:0000256" key="4">
    <source>
        <dbReference type="ARBA" id="ARBA00022989"/>
    </source>
</evidence>
<dbReference type="InterPro" id="IPR008457">
    <property type="entry name" value="Cu-R_CopD_dom"/>
</dbReference>
<evidence type="ECO:0000313" key="9">
    <source>
        <dbReference type="Proteomes" id="UP000247689"/>
    </source>
</evidence>
<feature type="transmembrane region" description="Helical" evidence="6">
    <location>
        <begin position="14"/>
        <end position="32"/>
    </location>
</feature>
<keyword evidence="4 6" id="KW-1133">Transmembrane helix</keyword>
<dbReference type="GO" id="GO:0046688">
    <property type="term" value="P:response to copper ion"/>
    <property type="evidence" value="ECO:0007669"/>
    <property type="project" value="UniProtKB-UniRule"/>
</dbReference>
<evidence type="ECO:0000259" key="7">
    <source>
        <dbReference type="Pfam" id="PF05425"/>
    </source>
</evidence>
<organism evidence="8 9">
    <name type="scientific">Kangiella spongicola</name>
    <dbReference type="NCBI Taxonomy" id="796379"/>
    <lineage>
        <taxon>Bacteria</taxon>
        <taxon>Pseudomonadati</taxon>
        <taxon>Pseudomonadota</taxon>
        <taxon>Gammaproteobacteria</taxon>
        <taxon>Kangiellales</taxon>
        <taxon>Kangiellaceae</taxon>
        <taxon>Kangiella</taxon>
    </lineage>
</organism>
<dbReference type="EMBL" id="QICH01000003">
    <property type="protein sequence ID" value="PXF62760.1"/>
    <property type="molecule type" value="Genomic_DNA"/>
</dbReference>
<comment type="similarity">
    <text evidence="6">Belongs to the CopD family.</text>
</comment>
<sequence>MFDFWTVTSTLTKYGSYVGVAAVFGYATSAVLNHRLSTSLKVPAVTLSIVGILSIGVYFFLQVGAFADSGISGVFDKQLIEILLSTGNGDLLLWRVVGLGYFILFLSLTKTSKPPSKKLQLFILLPSILALVWSFTAVGHVADLSWYWQAFLVVHAYVALSWAGSIGPLVRYLEQAKKDEIHLILERYSVIGSVLVSLLLVAGIALILKLLIFNGNTNAIDYILTLSLKLLLVTVMLGFAAYHKFFLTKRLKQNKIDKADISRSIKKELYVAHLVLLITAGLTTLVGISH</sequence>
<dbReference type="RefSeq" id="WP_110201668.1">
    <property type="nucleotide sequence ID" value="NZ_QICH01000003.1"/>
</dbReference>
<keyword evidence="6" id="KW-0186">Copper</keyword>
<proteinExistence type="inferred from homology"/>
<evidence type="ECO:0000256" key="2">
    <source>
        <dbReference type="ARBA" id="ARBA00022475"/>
    </source>
</evidence>
<evidence type="ECO:0000256" key="6">
    <source>
        <dbReference type="RuleBase" id="RU369037"/>
    </source>
</evidence>
<reference evidence="8 9" key="1">
    <citation type="submission" date="2018-05" db="EMBL/GenBank/DDBJ databases">
        <title>Kangiella spongicola genome sequence.</title>
        <authorList>
            <person name="Maclea K.S."/>
            <person name="Goen A.E."/>
            <person name="Kelley C."/>
            <person name="Underriner A."/>
            <person name="Silverwood T."/>
            <person name="Trachtenberg A.M."/>
        </authorList>
    </citation>
    <scope>NUCLEOTIDE SEQUENCE [LARGE SCALE GENOMIC DNA]</scope>
    <source>
        <strain evidence="8 9">ATCC BAA-2076</strain>
    </source>
</reference>
<keyword evidence="9" id="KW-1185">Reference proteome</keyword>
<dbReference type="AlphaFoldDB" id="A0A318D0N3"/>
<feature type="transmembrane region" description="Helical" evidence="6">
    <location>
        <begin position="148"/>
        <end position="170"/>
    </location>
</feature>
<feature type="transmembrane region" description="Helical" evidence="6">
    <location>
        <begin position="190"/>
        <end position="213"/>
    </location>
</feature>
<keyword evidence="6" id="KW-0997">Cell inner membrane</keyword>
<dbReference type="Pfam" id="PF05425">
    <property type="entry name" value="CopD"/>
    <property type="match status" value="1"/>
</dbReference>
<protein>
    <recommendedName>
        <fullName evidence="6">Copper resistance protein D</fullName>
    </recommendedName>
</protein>
<comment type="subcellular location">
    <subcellularLocation>
        <location evidence="6">Cell inner membrane</location>
        <topology evidence="6">Multi-pass membrane protein</topology>
    </subcellularLocation>
    <subcellularLocation>
        <location evidence="1">Cell membrane</location>
        <topology evidence="1">Multi-pass membrane protein</topology>
    </subcellularLocation>
</comment>
<accession>A0A318D0N3</accession>
<dbReference type="GO" id="GO:0005886">
    <property type="term" value="C:plasma membrane"/>
    <property type="evidence" value="ECO:0007669"/>
    <property type="project" value="UniProtKB-SubCell"/>
</dbReference>
<keyword evidence="2 6" id="KW-1003">Cell membrane</keyword>
<evidence type="ECO:0000313" key="8">
    <source>
        <dbReference type="EMBL" id="PXF62760.1"/>
    </source>
</evidence>
<feature type="transmembrane region" description="Helical" evidence="6">
    <location>
        <begin position="219"/>
        <end position="242"/>
    </location>
</feature>
<keyword evidence="5 6" id="KW-0472">Membrane</keyword>
<comment type="caution">
    <text evidence="8">The sequence shown here is derived from an EMBL/GenBank/DDBJ whole genome shotgun (WGS) entry which is preliminary data.</text>
</comment>
<name>A0A318D0N3_9GAMM</name>
<comment type="function">
    <text evidence="6">Involved in copper resistance.</text>
</comment>
<dbReference type="PANTHER" id="PTHR34820">
    <property type="entry name" value="INNER MEMBRANE PROTEIN YEBZ"/>
    <property type="match status" value="1"/>
</dbReference>
<feature type="transmembrane region" description="Helical" evidence="6">
    <location>
        <begin position="269"/>
        <end position="288"/>
    </location>
</feature>